<dbReference type="SMART" id="SM00091">
    <property type="entry name" value="PAS"/>
    <property type="match status" value="1"/>
</dbReference>
<protein>
    <recommendedName>
        <fullName evidence="4">Phosphate regulon sensor protein PhoR</fullName>
        <ecNumber evidence="3">2.7.13.3</ecNumber>
    </recommendedName>
</protein>
<evidence type="ECO:0000256" key="9">
    <source>
        <dbReference type="ARBA" id="ARBA00022679"/>
    </source>
</evidence>
<dbReference type="GO" id="GO:0004721">
    <property type="term" value="F:phosphoprotein phosphatase activity"/>
    <property type="evidence" value="ECO:0007669"/>
    <property type="project" value="TreeGrafter"/>
</dbReference>
<evidence type="ECO:0000256" key="17">
    <source>
        <dbReference type="ARBA" id="ARBA00025207"/>
    </source>
</evidence>
<evidence type="ECO:0000256" key="5">
    <source>
        <dbReference type="ARBA" id="ARBA00022448"/>
    </source>
</evidence>
<dbReference type="SUPFAM" id="SSF55785">
    <property type="entry name" value="PYP-like sensor domain (PAS domain)"/>
    <property type="match status" value="1"/>
</dbReference>
<keyword evidence="21" id="KW-1185">Reference proteome</keyword>
<keyword evidence="8" id="KW-0592">Phosphate transport</keyword>
<dbReference type="InterPro" id="IPR003594">
    <property type="entry name" value="HATPase_dom"/>
</dbReference>
<evidence type="ECO:0000256" key="11">
    <source>
        <dbReference type="ARBA" id="ARBA00022741"/>
    </source>
</evidence>
<dbReference type="GO" id="GO:0016036">
    <property type="term" value="P:cellular response to phosphate starvation"/>
    <property type="evidence" value="ECO:0007669"/>
    <property type="project" value="TreeGrafter"/>
</dbReference>
<keyword evidence="9 20" id="KW-0808">Transferase</keyword>
<evidence type="ECO:0000256" key="16">
    <source>
        <dbReference type="ARBA" id="ARBA00023136"/>
    </source>
</evidence>
<dbReference type="InterPro" id="IPR035965">
    <property type="entry name" value="PAS-like_dom_sf"/>
</dbReference>
<reference evidence="20 21" key="1">
    <citation type="submission" date="2018-06" db="EMBL/GenBank/DDBJ databases">
        <authorList>
            <consortium name="Pathogen Informatics"/>
            <person name="Doyle S."/>
        </authorList>
    </citation>
    <scope>NUCLEOTIDE SEQUENCE [LARGE SCALE GENOMIC DNA]</scope>
    <source>
        <strain evidence="20 21">NCTC10699</strain>
    </source>
</reference>
<dbReference type="PANTHER" id="PTHR45453:SF1">
    <property type="entry name" value="PHOSPHATE REGULON SENSOR PROTEIN PHOR"/>
    <property type="match status" value="1"/>
</dbReference>
<dbReference type="FunFam" id="3.30.565.10:FF:000006">
    <property type="entry name" value="Sensor histidine kinase WalK"/>
    <property type="match status" value="1"/>
</dbReference>
<evidence type="ECO:0000313" key="20">
    <source>
        <dbReference type="EMBL" id="SUB32524.1"/>
    </source>
</evidence>
<name>A0A379B1M7_9PAST</name>
<dbReference type="SUPFAM" id="SSF47384">
    <property type="entry name" value="Homodimeric domain of signal transducing histidine kinase"/>
    <property type="match status" value="1"/>
</dbReference>
<evidence type="ECO:0000256" key="14">
    <source>
        <dbReference type="ARBA" id="ARBA00022989"/>
    </source>
</evidence>
<dbReference type="SMART" id="SM00387">
    <property type="entry name" value="HATPase_c"/>
    <property type="match status" value="1"/>
</dbReference>
<evidence type="ECO:0000256" key="8">
    <source>
        <dbReference type="ARBA" id="ARBA00022592"/>
    </source>
</evidence>
<dbReference type="OrthoDB" id="9813151at2"/>
<evidence type="ECO:0000256" key="18">
    <source>
        <dbReference type="SAM" id="Phobius"/>
    </source>
</evidence>
<accession>A0A379B1M7</accession>
<dbReference type="InterPro" id="IPR036097">
    <property type="entry name" value="HisK_dim/P_sf"/>
</dbReference>
<evidence type="ECO:0000256" key="15">
    <source>
        <dbReference type="ARBA" id="ARBA00023012"/>
    </source>
</evidence>
<evidence type="ECO:0000313" key="21">
    <source>
        <dbReference type="Proteomes" id="UP000254280"/>
    </source>
</evidence>
<evidence type="ECO:0000256" key="7">
    <source>
        <dbReference type="ARBA" id="ARBA00022553"/>
    </source>
</evidence>
<keyword evidence="15" id="KW-0902">Two-component regulatory system</keyword>
<dbReference type="AlphaFoldDB" id="A0A379B1M7"/>
<comment type="function">
    <text evidence="17">Member of the two-component regulatory system PhoR/PhoB involved in the phosphate regulon genes expression. PhoR may function as a membrane-associated protein kinase that phosphorylates PhoB in response to environmental signals.</text>
</comment>
<keyword evidence="11" id="KW-0547">Nucleotide-binding</keyword>
<evidence type="ECO:0000256" key="1">
    <source>
        <dbReference type="ARBA" id="ARBA00000085"/>
    </source>
</evidence>
<dbReference type="InterPro" id="IPR000014">
    <property type="entry name" value="PAS"/>
</dbReference>
<evidence type="ECO:0000256" key="2">
    <source>
        <dbReference type="ARBA" id="ARBA00004236"/>
    </source>
</evidence>
<comment type="catalytic activity">
    <reaction evidence="1">
        <text>ATP + protein L-histidine = ADP + protein N-phospho-L-histidine.</text>
        <dbReference type="EC" id="2.7.13.3"/>
    </reaction>
</comment>
<keyword evidence="5" id="KW-0813">Transport</keyword>
<dbReference type="InterPro" id="IPR005467">
    <property type="entry name" value="His_kinase_dom"/>
</dbReference>
<dbReference type="Proteomes" id="UP000254280">
    <property type="component" value="Unassembled WGS sequence"/>
</dbReference>
<evidence type="ECO:0000256" key="4">
    <source>
        <dbReference type="ARBA" id="ARBA00019665"/>
    </source>
</evidence>
<organism evidence="20 21">
    <name type="scientific">[Pasteurella] mairii</name>
    <dbReference type="NCBI Taxonomy" id="757"/>
    <lineage>
        <taxon>Bacteria</taxon>
        <taxon>Pseudomonadati</taxon>
        <taxon>Pseudomonadota</taxon>
        <taxon>Gammaproteobacteria</taxon>
        <taxon>Pasteurellales</taxon>
        <taxon>Pasteurellaceae</taxon>
    </lineage>
</organism>
<keyword evidence="10 18" id="KW-0812">Transmembrane</keyword>
<dbReference type="CDD" id="cd00082">
    <property type="entry name" value="HisKA"/>
    <property type="match status" value="1"/>
</dbReference>
<feature type="domain" description="Histidine kinase" evidence="19">
    <location>
        <begin position="208"/>
        <end position="422"/>
    </location>
</feature>
<keyword evidence="7" id="KW-0597">Phosphoprotein</keyword>
<evidence type="ECO:0000256" key="10">
    <source>
        <dbReference type="ARBA" id="ARBA00022692"/>
    </source>
</evidence>
<gene>
    <name evidence="20" type="primary">phoR</name>
    <name evidence="20" type="ORF">NCTC10699_00104</name>
</gene>
<keyword evidence="6" id="KW-1003">Cell membrane</keyword>
<dbReference type="Gene3D" id="3.30.450.20">
    <property type="entry name" value="PAS domain"/>
    <property type="match status" value="1"/>
</dbReference>
<comment type="subcellular location">
    <subcellularLocation>
        <location evidence="2">Cell membrane</location>
    </subcellularLocation>
</comment>
<dbReference type="InterPro" id="IPR050351">
    <property type="entry name" value="BphY/WalK/GraS-like"/>
</dbReference>
<dbReference type="PANTHER" id="PTHR45453">
    <property type="entry name" value="PHOSPHATE REGULON SENSOR PROTEIN PHOR"/>
    <property type="match status" value="1"/>
</dbReference>
<keyword evidence="12" id="KW-0418">Kinase</keyword>
<evidence type="ECO:0000256" key="13">
    <source>
        <dbReference type="ARBA" id="ARBA00022840"/>
    </source>
</evidence>
<dbReference type="InterPro" id="IPR036890">
    <property type="entry name" value="HATPase_C_sf"/>
</dbReference>
<keyword evidence="14 18" id="KW-1133">Transmembrane helix</keyword>
<dbReference type="EC" id="2.7.13.3" evidence="3"/>
<dbReference type="GO" id="GO:0005524">
    <property type="term" value="F:ATP binding"/>
    <property type="evidence" value="ECO:0007669"/>
    <property type="project" value="UniProtKB-KW"/>
</dbReference>
<dbReference type="Gene3D" id="3.30.565.10">
    <property type="entry name" value="Histidine kinase-like ATPase, C-terminal domain"/>
    <property type="match status" value="1"/>
</dbReference>
<dbReference type="Gene3D" id="1.10.287.130">
    <property type="match status" value="1"/>
</dbReference>
<dbReference type="InterPro" id="IPR014310">
    <property type="entry name" value="Sig_transdc_His_kinase_PhoR"/>
</dbReference>
<dbReference type="GO" id="GO:0005886">
    <property type="term" value="C:plasma membrane"/>
    <property type="evidence" value="ECO:0007669"/>
    <property type="project" value="UniProtKB-SubCell"/>
</dbReference>
<dbReference type="Pfam" id="PF02518">
    <property type="entry name" value="HATPase_c"/>
    <property type="match status" value="1"/>
</dbReference>
<evidence type="ECO:0000256" key="6">
    <source>
        <dbReference type="ARBA" id="ARBA00022475"/>
    </source>
</evidence>
<dbReference type="EMBL" id="UGSS01000002">
    <property type="protein sequence ID" value="SUB32524.1"/>
    <property type="molecule type" value="Genomic_DNA"/>
</dbReference>
<dbReference type="GO" id="GO:0006817">
    <property type="term" value="P:phosphate ion transport"/>
    <property type="evidence" value="ECO:0007669"/>
    <property type="project" value="UniProtKB-KW"/>
</dbReference>
<keyword evidence="13" id="KW-0067">ATP-binding</keyword>
<dbReference type="NCBIfam" id="TIGR02966">
    <property type="entry name" value="phoR_proteo"/>
    <property type="match status" value="1"/>
</dbReference>
<proteinExistence type="predicted"/>
<keyword evidence="16 18" id="KW-0472">Membrane</keyword>
<dbReference type="Pfam" id="PF00989">
    <property type="entry name" value="PAS"/>
    <property type="match status" value="1"/>
</dbReference>
<dbReference type="PROSITE" id="PS50109">
    <property type="entry name" value="HIS_KIN"/>
    <property type="match status" value="1"/>
</dbReference>
<dbReference type="CDD" id="cd00130">
    <property type="entry name" value="PAS"/>
    <property type="match status" value="1"/>
</dbReference>
<dbReference type="PRINTS" id="PR00344">
    <property type="entry name" value="BCTRLSENSOR"/>
</dbReference>
<evidence type="ECO:0000259" key="19">
    <source>
        <dbReference type="PROSITE" id="PS50109"/>
    </source>
</evidence>
<feature type="transmembrane region" description="Helical" evidence="18">
    <location>
        <begin position="7"/>
        <end position="27"/>
    </location>
</feature>
<dbReference type="InterPro" id="IPR013767">
    <property type="entry name" value="PAS_fold"/>
</dbReference>
<dbReference type="InterPro" id="IPR003661">
    <property type="entry name" value="HisK_dim/P_dom"/>
</dbReference>
<dbReference type="GO" id="GO:0006355">
    <property type="term" value="P:regulation of DNA-templated transcription"/>
    <property type="evidence" value="ECO:0007669"/>
    <property type="project" value="InterPro"/>
</dbReference>
<dbReference type="Pfam" id="PF00512">
    <property type="entry name" value="HisKA"/>
    <property type="match status" value="1"/>
</dbReference>
<dbReference type="GO" id="GO:0000155">
    <property type="term" value="F:phosphorelay sensor kinase activity"/>
    <property type="evidence" value="ECO:0007669"/>
    <property type="project" value="InterPro"/>
</dbReference>
<sequence length="427" mass="49275">MKIKFSIKHFIAELVLSALLAFVFSIFAQNFEVWFIGALVLLLLWHHCSEYRLLQLLSPKKNQHNNLNAWGYISQTVGYYKQRYRREKIKTLRMLSKLNRNIQYLPDGIIIFRHDGQISWCNNMVQEIFDFYWDKKVKKNIFSVIFYEEFKNYCKQTNHKRPLVLFTAKERYIEINLTPYDSELTLAIVRDVTQIIRLLHSRQTFLTNMNHELRTPLTVLQGYLELLEGSENLSDIEQKAVNAMAEQSKRMANLLQQLNILAKIEHSTNENHNEINLSELILGCQHSADMLVSEHQQVVFSVLPNVRVMGDESQLQSAVSNLIFNAIKHSGEQSKIFVRLAPCPKGVEFSVEDNGQGIAPQHIAHLTERFYRVDESRNNRTGGSGLGLAIVKHALEQHQAQLQVSSEVGKGSCFSFILPRELLRSCA</sequence>
<dbReference type="SMART" id="SM00388">
    <property type="entry name" value="HisKA"/>
    <property type="match status" value="1"/>
</dbReference>
<dbReference type="InterPro" id="IPR004358">
    <property type="entry name" value="Sig_transdc_His_kin-like_C"/>
</dbReference>
<evidence type="ECO:0000256" key="3">
    <source>
        <dbReference type="ARBA" id="ARBA00012438"/>
    </source>
</evidence>
<evidence type="ECO:0000256" key="12">
    <source>
        <dbReference type="ARBA" id="ARBA00022777"/>
    </source>
</evidence>
<dbReference type="SUPFAM" id="SSF55874">
    <property type="entry name" value="ATPase domain of HSP90 chaperone/DNA topoisomerase II/histidine kinase"/>
    <property type="match status" value="1"/>
</dbReference>